<proteinExistence type="predicted"/>
<organism evidence="10 11">
    <name type="scientific">Pararoseomonas baculiformis</name>
    <dbReference type="NCBI Taxonomy" id="2820812"/>
    <lineage>
        <taxon>Bacteria</taxon>
        <taxon>Pseudomonadati</taxon>
        <taxon>Pseudomonadota</taxon>
        <taxon>Alphaproteobacteria</taxon>
        <taxon>Acetobacterales</taxon>
        <taxon>Acetobacteraceae</taxon>
        <taxon>Pararoseomonas</taxon>
    </lineage>
</organism>
<dbReference type="SUPFAM" id="SSF55781">
    <property type="entry name" value="GAF domain-like"/>
    <property type="match status" value="1"/>
</dbReference>
<accession>A0ABS4AGK6</accession>
<comment type="caution">
    <text evidence="10">The sequence shown here is derived from an EMBL/GenBank/DDBJ whole genome shotgun (WGS) entry which is preliminary data.</text>
</comment>
<dbReference type="SUPFAM" id="SSF47384">
    <property type="entry name" value="Homodimeric domain of signal transducing histidine kinase"/>
    <property type="match status" value="1"/>
</dbReference>
<dbReference type="Pfam" id="PF01590">
    <property type="entry name" value="GAF"/>
    <property type="match status" value="1"/>
</dbReference>
<dbReference type="InterPro" id="IPR005467">
    <property type="entry name" value="His_kinase_dom"/>
</dbReference>
<dbReference type="SMART" id="SM00065">
    <property type="entry name" value="GAF"/>
    <property type="match status" value="1"/>
</dbReference>
<dbReference type="Proteomes" id="UP000681594">
    <property type="component" value="Unassembled WGS sequence"/>
</dbReference>
<keyword evidence="3" id="KW-0597">Phosphoprotein</keyword>
<evidence type="ECO:0000256" key="7">
    <source>
        <dbReference type="ARBA" id="ARBA00022840"/>
    </source>
</evidence>
<reference evidence="10 11" key="1">
    <citation type="submission" date="2021-03" db="EMBL/GenBank/DDBJ databases">
        <authorList>
            <person name="So Y."/>
        </authorList>
    </citation>
    <scope>NUCLEOTIDE SEQUENCE [LARGE SCALE GENOMIC DNA]</scope>
    <source>
        <strain evidence="10 11">SSH11</strain>
    </source>
</reference>
<evidence type="ECO:0000256" key="6">
    <source>
        <dbReference type="ARBA" id="ARBA00022777"/>
    </source>
</evidence>
<dbReference type="InterPro" id="IPR003018">
    <property type="entry name" value="GAF"/>
</dbReference>
<dbReference type="SUPFAM" id="SSF55874">
    <property type="entry name" value="ATPase domain of HSP90 chaperone/DNA topoisomerase II/histidine kinase"/>
    <property type="match status" value="1"/>
</dbReference>
<evidence type="ECO:0000256" key="2">
    <source>
        <dbReference type="ARBA" id="ARBA00012438"/>
    </source>
</evidence>
<dbReference type="PANTHER" id="PTHR42878:SF7">
    <property type="entry name" value="SENSOR HISTIDINE KINASE GLRK"/>
    <property type="match status" value="1"/>
</dbReference>
<dbReference type="InterPro" id="IPR050351">
    <property type="entry name" value="BphY/WalK/GraS-like"/>
</dbReference>
<evidence type="ECO:0000256" key="5">
    <source>
        <dbReference type="ARBA" id="ARBA00022741"/>
    </source>
</evidence>
<dbReference type="Pfam" id="PF00512">
    <property type="entry name" value="HisKA"/>
    <property type="match status" value="1"/>
</dbReference>
<dbReference type="Gene3D" id="3.30.450.40">
    <property type="match status" value="1"/>
</dbReference>
<dbReference type="InterPro" id="IPR003661">
    <property type="entry name" value="HisK_dim/P_dom"/>
</dbReference>
<dbReference type="CDD" id="cd00082">
    <property type="entry name" value="HisKA"/>
    <property type="match status" value="1"/>
</dbReference>
<comment type="catalytic activity">
    <reaction evidence="1">
        <text>ATP + protein L-histidine = ADP + protein N-phospho-L-histidine.</text>
        <dbReference type="EC" id="2.7.13.3"/>
    </reaction>
</comment>
<evidence type="ECO:0000256" key="4">
    <source>
        <dbReference type="ARBA" id="ARBA00022679"/>
    </source>
</evidence>
<keyword evidence="11" id="KW-1185">Reference proteome</keyword>
<keyword evidence="6 10" id="KW-0418">Kinase</keyword>
<evidence type="ECO:0000256" key="3">
    <source>
        <dbReference type="ARBA" id="ARBA00022553"/>
    </source>
</evidence>
<dbReference type="CDD" id="cd00075">
    <property type="entry name" value="HATPase"/>
    <property type="match status" value="1"/>
</dbReference>
<gene>
    <name evidence="10" type="ORF">J8J14_15400</name>
</gene>
<dbReference type="Gene3D" id="3.30.565.10">
    <property type="entry name" value="Histidine kinase-like ATPase, C-terminal domain"/>
    <property type="match status" value="1"/>
</dbReference>
<dbReference type="EC" id="2.7.13.3" evidence="2"/>
<keyword evidence="7" id="KW-0067">ATP-binding</keyword>
<dbReference type="InterPro" id="IPR003594">
    <property type="entry name" value="HATPase_dom"/>
</dbReference>
<evidence type="ECO:0000256" key="1">
    <source>
        <dbReference type="ARBA" id="ARBA00000085"/>
    </source>
</evidence>
<evidence type="ECO:0000256" key="8">
    <source>
        <dbReference type="ARBA" id="ARBA00023012"/>
    </source>
</evidence>
<sequence>MAPAPNRGILRRGIGAGEDSLNDPLQRDVEAVGRIEAVPTILDLVCRTTGLGFAAVARVTADRWIACATLDHIGFGLKPGGELPVNTTICREIHQSREPVVIDHVAEDPLYRHHPTPAHYGFQSYISMPIILRDGSFFGTLCGISPSPARVNTREITGTVRLFADLIAAHLNADEALRSMREELSEQKALSELREQFIAVLGHDLRNPVASIGSGVQLLQRMAHDEAQRNILVLMQSSVVRMSGLIGNLMDFARTRLGDGLDLKLTDEAPLAPVLEHAVSELRAIHPGRAIELALDLAEPVALDQARIAQMLSNLLGNALAHGAKDLPVRVGASARDGIFSLWVANGGAPIPPEAQAGLFHPFFRGQERQAHEGLGLGLYIVSEIARMHGGRMEVSSDTRETRFTFLMPIRRPAARG</sequence>
<dbReference type="PROSITE" id="PS50109">
    <property type="entry name" value="HIS_KIN"/>
    <property type="match status" value="1"/>
</dbReference>
<dbReference type="SMART" id="SM00388">
    <property type="entry name" value="HisKA"/>
    <property type="match status" value="1"/>
</dbReference>
<dbReference type="InterPro" id="IPR029016">
    <property type="entry name" value="GAF-like_dom_sf"/>
</dbReference>
<dbReference type="EMBL" id="JAGIZB010000014">
    <property type="protein sequence ID" value="MBP0446159.1"/>
    <property type="molecule type" value="Genomic_DNA"/>
</dbReference>
<keyword evidence="5" id="KW-0547">Nucleotide-binding</keyword>
<dbReference type="PRINTS" id="PR00344">
    <property type="entry name" value="BCTRLSENSOR"/>
</dbReference>
<keyword evidence="8" id="KW-0902">Two-component regulatory system</keyword>
<evidence type="ECO:0000259" key="9">
    <source>
        <dbReference type="PROSITE" id="PS50109"/>
    </source>
</evidence>
<name>A0ABS4AGK6_9PROT</name>
<keyword evidence="4" id="KW-0808">Transferase</keyword>
<dbReference type="Pfam" id="PF02518">
    <property type="entry name" value="HATPase_c"/>
    <property type="match status" value="1"/>
</dbReference>
<feature type="domain" description="Histidine kinase" evidence="9">
    <location>
        <begin position="200"/>
        <end position="412"/>
    </location>
</feature>
<dbReference type="SMART" id="SM00387">
    <property type="entry name" value="HATPase_c"/>
    <property type="match status" value="1"/>
</dbReference>
<dbReference type="InterPro" id="IPR004358">
    <property type="entry name" value="Sig_transdc_His_kin-like_C"/>
</dbReference>
<dbReference type="InterPro" id="IPR036097">
    <property type="entry name" value="HisK_dim/P_sf"/>
</dbReference>
<evidence type="ECO:0000313" key="11">
    <source>
        <dbReference type="Proteomes" id="UP000681594"/>
    </source>
</evidence>
<dbReference type="PANTHER" id="PTHR42878">
    <property type="entry name" value="TWO-COMPONENT HISTIDINE KINASE"/>
    <property type="match status" value="1"/>
</dbReference>
<dbReference type="InterPro" id="IPR036890">
    <property type="entry name" value="HATPase_C_sf"/>
</dbReference>
<protein>
    <recommendedName>
        <fullName evidence="2">histidine kinase</fullName>
        <ecNumber evidence="2">2.7.13.3</ecNumber>
    </recommendedName>
</protein>
<dbReference type="Gene3D" id="1.10.287.130">
    <property type="match status" value="1"/>
</dbReference>
<dbReference type="GO" id="GO:0016301">
    <property type="term" value="F:kinase activity"/>
    <property type="evidence" value="ECO:0007669"/>
    <property type="project" value="UniProtKB-KW"/>
</dbReference>
<evidence type="ECO:0000313" key="10">
    <source>
        <dbReference type="EMBL" id="MBP0446159.1"/>
    </source>
</evidence>